<dbReference type="PANTHER" id="PTHR34216:SF3">
    <property type="entry name" value="POLY-BETA-1,6-N-ACETYL-D-GLUCOSAMINE N-DEACETYLASE"/>
    <property type="match status" value="1"/>
</dbReference>
<comment type="subcellular location">
    <subcellularLocation>
        <location evidence="1">Secreted</location>
    </subcellularLocation>
</comment>
<dbReference type="InterPro" id="IPR002509">
    <property type="entry name" value="NODB_dom"/>
</dbReference>
<evidence type="ECO:0000256" key="3">
    <source>
        <dbReference type="SAM" id="MobiDB-lite"/>
    </source>
</evidence>
<gene>
    <name evidence="6" type="ordered locus">DMR_06900</name>
</gene>
<evidence type="ECO:0000313" key="6">
    <source>
        <dbReference type="EMBL" id="BAH74181.1"/>
    </source>
</evidence>
<dbReference type="GO" id="GO:0005576">
    <property type="term" value="C:extracellular region"/>
    <property type="evidence" value="ECO:0007669"/>
    <property type="project" value="UniProtKB-SubCell"/>
</dbReference>
<keyword evidence="2 4" id="KW-0732">Signal</keyword>
<name>C4XJ17_SOLM1</name>
<dbReference type="GO" id="GO:0016810">
    <property type="term" value="F:hydrolase activity, acting on carbon-nitrogen (but not peptide) bonds"/>
    <property type="evidence" value="ECO:0007669"/>
    <property type="project" value="InterPro"/>
</dbReference>
<evidence type="ECO:0000313" key="7">
    <source>
        <dbReference type="Proteomes" id="UP000009071"/>
    </source>
</evidence>
<proteinExistence type="predicted"/>
<dbReference type="KEGG" id="dma:DMR_06900"/>
<keyword evidence="7" id="KW-1185">Reference proteome</keyword>
<feature type="chain" id="PRO_5002946048" evidence="4">
    <location>
        <begin position="26"/>
        <end position="281"/>
    </location>
</feature>
<dbReference type="eggNOG" id="COG0726">
    <property type="taxonomic scope" value="Bacteria"/>
</dbReference>
<dbReference type="STRING" id="573370.DMR_06900"/>
<dbReference type="PANTHER" id="PTHR34216">
    <property type="match status" value="1"/>
</dbReference>
<dbReference type="Gene3D" id="3.20.20.370">
    <property type="entry name" value="Glycoside hydrolase/deacetylase"/>
    <property type="match status" value="1"/>
</dbReference>
<protein>
    <submittedName>
        <fullName evidence="6">Polysaccharide deacetylase domain protein</fullName>
    </submittedName>
</protein>
<reference evidence="6 7" key="1">
    <citation type="journal article" date="2009" name="Genome Res.">
        <title>Whole genome sequence of Desulfovibrio magneticus strain RS-1 revealed common gene clusters in magnetotactic bacteria.</title>
        <authorList>
            <person name="Nakazawa H."/>
            <person name="Arakaki A."/>
            <person name="Narita-Yamada S."/>
            <person name="Yashiro I."/>
            <person name="Jinno K."/>
            <person name="Aoki N."/>
            <person name="Tsuruyama A."/>
            <person name="Okamura Y."/>
            <person name="Tanikawa S."/>
            <person name="Fujita N."/>
            <person name="Takeyama H."/>
            <person name="Matsunaga T."/>
        </authorList>
    </citation>
    <scope>NUCLEOTIDE SEQUENCE [LARGE SCALE GENOMIC DNA]</scope>
    <source>
        <strain evidence="7">ATCC 700980 / DSM 13731 / RS-1</strain>
    </source>
</reference>
<dbReference type="GO" id="GO:0005975">
    <property type="term" value="P:carbohydrate metabolic process"/>
    <property type="evidence" value="ECO:0007669"/>
    <property type="project" value="InterPro"/>
</dbReference>
<evidence type="ECO:0000259" key="5">
    <source>
        <dbReference type="PROSITE" id="PS51677"/>
    </source>
</evidence>
<sequence length="281" mass="30180">MRAKALCCAVFAVIGLFLDALPARAATILVYHSFGVRSSMSISLPAFEAQLDFLEKNGNKVIGVDELVATIAAGKNPPDGAVVIAIDDGWATVMAAFEVLKRRNLPFVVFLPMAYTANPYCKVTLSQADIDKLRAYPKVVFADHSFSHSPKLAKSEEFAREDVRKSRERFRQVLGFDTKYFAYPYGAVSESYTRALREAGYEYLFVTGDSPVSATTKVTAIPRIAANRLSVNVLASVLRNHAVLMAKAKATPAPAAAAPAPGPDPTLASAAPADPSPRAVE</sequence>
<dbReference type="Proteomes" id="UP000009071">
    <property type="component" value="Chromosome"/>
</dbReference>
<feature type="region of interest" description="Disordered" evidence="3">
    <location>
        <begin position="253"/>
        <end position="281"/>
    </location>
</feature>
<dbReference type="HOGENOM" id="CLU_989470_0_0_7"/>
<organism evidence="6 7">
    <name type="scientific">Solidesulfovibrio magneticus (strain ATCC 700980 / DSM 13731 / RS-1)</name>
    <name type="common">Desulfovibrio magneticus</name>
    <dbReference type="NCBI Taxonomy" id="573370"/>
    <lineage>
        <taxon>Bacteria</taxon>
        <taxon>Pseudomonadati</taxon>
        <taxon>Thermodesulfobacteriota</taxon>
        <taxon>Desulfovibrionia</taxon>
        <taxon>Desulfovibrionales</taxon>
        <taxon>Desulfovibrionaceae</taxon>
        <taxon>Solidesulfovibrio</taxon>
    </lineage>
</organism>
<dbReference type="InterPro" id="IPR011330">
    <property type="entry name" value="Glyco_hydro/deAcase_b/a-brl"/>
</dbReference>
<dbReference type="PROSITE" id="PS51677">
    <property type="entry name" value="NODB"/>
    <property type="match status" value="1"/>
</dbReference>
<dbReference type="OrthoDB" id="9776235at2"/>
<dbReference type="AlphaFoldDB" id="C4XJ17"/>
<dbReference type="EMBL" id="AP010904">
    <property type="protein sequence ID" value="BAH74181.1"/>
    <property type="molecule type" value="Genomic_DNA"/>
</dbReference>
<accession>C4XJ17</accession>
<feature type="signal peptide" evidence="4">
    <location>
        <begin position="1"/>
        <end position="25"/>
    </location>
</feature>
<dbReference type="InterPro" id="IPR051398">
    <property type="entry name" value="Polysacch_Deacetylase"/>
</dbReference>
<dbReference type="Pfam" id="PF01522">
    <property type="entry name" value="Polysacc_deac_1"/>
    <property type="match status" value="1"/>
</dbReference>
<evidence type="ECO:0000256" key="2">
    <source>
        <dbReference type="ARBA" id="ARBA00022729"/>
    </source>
</evidence>
<dbReference type="RefSeq" id="WP_012750256.1">
    <property type="nucleotide sequence ID" value="NC_012796.1"/>
</dbReference>
<feature type="domain" description="NodB homology" evidence="5">
    <location>
        <begin position="80"/>
        <end position="281"/>
    </location>
</feature>
<evidence type="ECO:0000256" key="1">
    <source>
        <dbReference type="ARBA" id="ARBA00004613"/>
    </source>
</evidence>
<dbReference type="SUPFAM" id="SSF88713">
    <property type="entry name" value="Glycoside hydrolase/deacetylase"/>
    <property type="match status" value="1"/>
</dbReference>
<evidence type="ECO:0000256" key="4">
    <source>
        <dbReference type="SAM" id="SignalP"/>
    </source>
</evidence>